<feature type="domain" description="HTH cro/C1-type" evidence="2">
    <location>
        <begin position="8"/>
        <end position="62"/>
    </location>
</feature>
<dbReference type="AlphaFoldDB" id="A0A1F5G4E4"/>
<dbReference type="SMART" id="SM00530">
    <property type="entry name" value="HTH_XRE"/>
    <property type="match status" value="1"/>
</dbReference>
<name>A0A1F5G4E4_9BACT</name>
<dbReference type="Pfam" id="PF01381">
    <property type="entry name" value="HTH_3"/>
    <property type="match status" value="1"/>
</dbReference>
<organism evidence="3 4">
    <name type="scientific">Candidatus Curtissbacteria bacterium RIFCSPHIGHO2_01_FULL_41_11</name>
    <dbReference type="NCBI Taxonomy" id="1797711"/>
    <lineage>
        <taxon>Bacteria</taxon>
        <taxon>Candidatus Curtissiibacteriota</taxon>
    </lineage>
</organism>
<accession>A0A1F5G4E4</accession>
<dbReference type="STRING" id="1797711.A2870_04765"/>
<dbReference type="EMBL" id="MFAZ01000035">
    <property type="protein sequence ID" value="OGD86685.1"/>
    <property type="molecule type" value="Genomic_DNA"/>
</dbReference>
<sequence>MEHVVNRVLEFRKEINATQEDLAKALKVSRQTIIAIEKGNYIPSLLLGIKIARFFKKNVEEVFTYKNEK</sequence>
<dbReference type="PROSITE" id="PS50943">
    <property type="entry name" value="HTH_CROC1"/>
    <property type="match status" value="1"/>
</dbReference>
<evidence type="ECO:0000313" key="3">
    <source>
        <dbReference type="EMBL" id="OGD86685.1"/>
    </source>
</evidence>
<dbReference type="Gene3D" id="1.10.260.40">
    <property type="entry name" value="lambda repressor-like DNA-binding domains"/>
    <property type="match status" value="1"/>
</dbReference>
<reference evidence="3 4" key="1">
    <citation type="journal article" date="2016" name="Nat. Commun.">
        <title>Thousands of microbial genomes shed light on interconnected biogeochemical processes in an aquifer system.</title>
        <authorList>
            <person name="Anantharaman K."/>
            <person name="Brown C.T."/>
            <person name="Hug L.A."/>
            <person name="Sharon I."/>
            <person name="Castelle C.J."/>
            <person name="Probst A.J."/>
            <person name="Thomas B.C."/>
            <person name="Singh A."/>
            <person name="Wilkins M.J."/>
            <person name="Karaoz U."/>
            <person name="Brodie E.L."/>
            <person name="Williams K.H."/>
            <person name="Hubbard S.S."/>
            <person name="Banfield J.F."/>
        </authorList>
    </citation>
    <scope>NUCLEOTIDE SEQUENCE [LARGE SCALE GENOMIC DNA]</scope>
</reference>
<protein>
    <submittedName>
        <fullName evidence="3">Transcriptional regulator</fullName>
    </submittedName>
</protein>
<keyword evidence="1" id="KW-0238">DNA-binding</keyword>
<evidence type="ECO:0000259" key="2">
    <source>
        <dbReference type="PROSITE" id="PS50943"/>
    </source>
</evidence>
<dbReference type="PANTHER" id="PTHR46558:SF4">
    <property type="entry name" value="DNA-BIDING PHAGE PROTEIN"/>
    <property type="match status" value="1"/>
</dbReference>
<evidence type="ECO:0000256" key="1">
    <source>
        <dbReference type="ARBA" id="ARBA00023125"/>
    </source>
</evidence>
<gene>
    <name evidence="3" type="ORF">A2870_04765</name>
</gene>
<dbReference type="CDD" id="cd00093">
    <property type="entry name" value="HTH_XRE"/>
    <property type="match status" value="1"/>
</dbReference>
<dbReference type="InterPro" id="IPR010982">
    <property type="entry name" value="Lambda_DNA-bd_dom_sf"/>
</dbReference>
<dbReference type="PANTHER" id="PTHR46558">
    <property type="entry name" value="TRACRIPTIONAL REGULATORY PROTEIN-RELATED-RELATED"/>
    <property type="match status" value="1"/>
</dbReference>
<dbReference type="InterPro" id="IPR001387">
    <property type="entry name" value="Cro/C1-type_HTH"/>
</dbReference>
<proteinExistence type="predicted"/>
<dbReference type="SUPFAM" id="SSF47413">
    <property type="entry name" value="lambda repressor-like DNA-binding domains"/>
    <property type="match status" value="1"/>
</dbReference>
<dbReference type="GO" id="GO:0003677">
    <property type="term" value="F:DNA binding"/>
    <property type="evidence" value="ECO:0007669"/>
    <property type="project" value="UniProtKB-KW"/>
</dbReference>
<comment type="caution">
    <text evidence="3">The sequence shown here is derived from an EMBL/GenBank/DDBJ whole genome shotgun (WGS) entry which is preliminary data.</text>
</comment>
<dbReference type="Proteomes" id="UP000179102">
    <property type="component" value="Unassembled WGS sequence"/>
</dbReference>
<evidence type="ECO:0000313" key="4">
    <source>
        <dbReference type="Proteomes" id="UP000179102"/>
    </source>
</evidence>